<evidence type="ECO:0000313" key="1">
    <source>
        <dbReference type="EMBL" id="EZA52869.1"/>
    </source>
</evidence>
<proteinExistence type="predicted"/>
<reference evidence="1 2" key="1">
    <citation type="journal article" date="2014" name="Curr. Biol.">
        <title>The genome of the clonal raider ant Cerapachys biroi.</title>
        <authorList>
            <person name="Oxley P.R."/>
            <person name="Ji L."/>
            <person name="Fetter-Pruneda I."/>
            <person name="McKenzie S.K."/>
            <person name="Li C."/>
            <person name="Hu H."/>
            <person name="Zhang G."/>
            <person name="Kronauer D.J."/>
        </authorList>
    </citation>
    <scope>NUCLEOTIDE SEQUENCE [LARGE SCALE GENOMIC DNA]</scope>
</reference>
<accession>A0A026WCU7</accession>
<evidence type="ECO:0000313" key="2">
    <source>
        <dbReference type="Proteomes" id="UP000053097"/>
    </source>
</evidence>
<protein>
    <submittedName>
        <fullName evidence="1">Uncharacterized protein</fullName>
    </submittedName>
</protein>
<sequence>MEVNIGKTKILRFRKGGGREKKVSWRWKGKVIEEVKEYKYLGYVKKCGMCGKEEETWEYVWEKCRDWRGQERGGWMESVERILGGEGEGEEWLRELEKERGRGKWERGE</sequence>
<name>A0A026WCU7_OOCBI</name>
<dbReference type="EMBL" id="KK107311">
    <property type="protein sequence ID" value="EZA52869.1"/>
    <property type="molecule type" value="Genomic_DNA"/>
</dbReference>
<gene>
    <name evidence="1" type="ORF">X777_07988</name>
</gene>
<dbReference type="Proteomes" id="UP000053097">
    <property type="component" value="Unassembled WGS sequence"/>
</dbReference>
<organism evidence="1 2">
    <name type="scientific">Ooceraea biroi</name>
    <name type="common">Clonal raider ant</name>
    <name type="synonym">Cerapachys biroi</name>
    <dbReference type="NCBI Taxonomy" id="2015173"/>
    <lineage>
        <taxon>Eukaryota</taxon>
        <taxon>Metazoa</taxon>
        <taxon>Ecdysozoa</taxon>
        <taxon>Arthropoda</taxon>
        <taxon>Hexapoda</taxon>
        <taxon>Insecta</taxon>
        <taxon>Pterygota</taxon>
        <taxon>Neoptera</taxon>
        <taxon>Endopterygota</taxon>
        <taxon>Hymenoptera</taxon>
        <taxon>Apocrita</taxon>
        <taxon>Aculeata</taxon>
        <taxon>Formicoidea</taxon>
        <taxon>Formicidae</taxon>
        <taxon>Dorylinae</taxon>
        <taxon>Ooceraea</taxon>
    </lineage>
</organism>
<keyword evidence="2" id="KW-1185">Reference proteome</keyword>
<dbReference type="STRING" id="2015173.A0A026WCU7"/>
<dbReference type="AlphaFoldDB" id="A0A026WCU7"/>